<gene>
    <name evidence="1" type="ORF">HX829_07915</name>
</gene>
<accession>A0A7Y7WC18</accession>
<dbReference type="Proteomes" id="UP000582981">
    <property type="component" value="Unassembled WGS sequence"/>
</dbReference>
<dbReference type="AlphaFoldDB" id="A0A7Y7WC18"/>
<proteinExistence type="predicted"/>
<evidence type="ECO:0000313" key="1">
    <source>
        <dbReference type="EMBL" id="NWB46416.1"/>
    </source>
</evidence>
<comment type="caution">
    <text evidence="1">The sequence shown here is derived from an EMBL/GenBank/DDBJ whole genome shotgun (WGS) entry which is preliminary data.</text>
</comment>
<evidence type="ECO:0000313" key="2">
    <source>
        <dbReference type="Proteomes" id="UP000582981"/>
    </source>
</evidence>
<protein>
    <submittedName>
        <fullName evidence="1">Uncharacterized protein</fullName>
    </submittedName>
</protein>
<name>A0A7Y7WC18_9PSED</name>
<sequence>MQDEQRKLRQLEAAIRLRAMQREKAELEHNRSRRAMVQAEHLLSEEQARYSRVQACFEALGRSGAVLDPALHEQRLLAQTGAFLRLESQYRAHDEAQQLSQTAMAQLLHCKVNEDLVGKARARVHALLGHALREQETIDIFDAQQAQGARYGR</sequence>
<organism evidence="1 2">
    <name type="scientific">Pseudomonas gingeri</name>
    <dbReference type="NCBI Taxonomy" id="117681"/>
    <lineage>
        <taxon>Bacteria</taxon>
        <taxon>Pseudomonadati</taxon>
        <taxon>Pseudomonadota</taxon>
        <taxon>Gammaproteobacteria</taxon>
        <taxon>Pseudomonadales</taxon>
        <taxon>Pseudomonadaceae</taxon>
        <taxon>Pseudomonas</taxon>
    </lineage>
</organism>
<reference evidence="1 2" key="1">
    <citation type="submission" date="2020-04" db="EMBL/GenBank/DDBJ databases">
        <title>Molecular characterization of pseudomonads from Agaricus bisporus reveal novel blotch 2 pathogens in Western Europe.</title>
        <authorList>
            <person name="Taparia T."/>
            <person name="Krijger M."/>
            <person name="Haynes E."/>
            <person name="Elpinstone J.G."/>
            <person name="Noble R."/>
            <person name="Van Der Wolf J."/>
        </authorList>
    </citation>
    <scope>NUCLEOTIDE SEQUENCE [LARGE SCALE GENOMIC DNA]</scope>
    <source>
        <strain evidence="1 2">F1001</strain>
    </source>
</reference>
<dbReference type="RefSeq" id="WP_177143756.1">
    <property type="nucleotide sequence ID" value="NZ_JACAPU010000011.1"/>
</dbReference>
<dbReference type="EMBL" id="JACAPU010000011">
    <property type="protein sequence ID" value="NWB46416.1"/>
    <property type="molecule type" value="Genomic_DNA"/>
</dbReference>